<dbReference type="GO" id="GO:0008234">
    <property type="term" value="F:cysteine-type peptidase activity"/>
    <property type="evidence" value="ECO:0007669"/>
    <property type="project" value="InterPro"/>
</dbReference>
<accession>C8CBY2</accession>
<dbReference type="PANTHER" id="PTHR12411">
    <property type="entry name" value="CYSTEINE PROTEASE FAMILY C1-RELATED"/>
    <property type="match status" value="1"/>
</dbReference>
<feature type="non-terminal residue" evidence="3">
    <location>
        <position position="1"/>
    </location>
</feature>
<organism evidence="3">
    <name type="scientific">Bathydorus sp. GV-2009</name>
    <dbReference type="NCBI Taxonomy" id="668580"/>
    <lineage>
        <taxon>Eukaryota</taxon>
        <taxon>Metazoa</taxon>
        <taxon>Porifera</taxon>
        <taxon>Hexactinellida</taxon>
        <taxon>Hexasterophora</taxon>
        <taxon>Lyssacinosida</taxon>
        <taxon>Rossellidae</taxon>
        <taxon>Bathydorus</taxon>
    </lineage>
</organism>
<comment type="similarity">
    <text evidence="1">Belongs to the peptidase C1 family.</text>
</comment>
<proteinExistence type="evidence at transcript level"/>
<dbReference type="SUPFAM" id="SSF54001">
    <property type="entry name" value="Cysteine proteinases"/>
    <property type="match status" value="1"/>
</dbReference>
<dbReference type="InterPro" id="IPR039417">
    <property type="entry name" value="Peptidase_C1A_papain-like"/>
</dbReference>
<dbReference type="Pfam" id="PF00112">
    <property type="entry name" value="Peptidase_C1"/>
    <property type="match status" value="1"/>
</dbReference>
<dbReference type="CDD" id="cd02248">
    <property type="entry name" value="Peptidase_C1A"/>
    <property type="match status" value="1"/>
</dbReference>
<dbReference type="AlphaFoldDB" id="C8CBY2"/>
<sequence length="150" mass="16835">SATGTLEAQYKLRYGELVSFSEQQVVDCSGGFGNWDCPGGWMVYVFNYWRKYGAELSKNYPYSGELGRCEYSADDVMIKVDSYRNVYASENSMMKALVNRGPVAVAMDASSKTFYLYSSGVYQDTQCSSKKFTHAMLVVGYGSSEGEDYW</sequence>
<feature type="non-terminal residue" evidence="3">
    <location>
        <position position="150"/>
    </location>
</feature>
<name>C8CBY2_9METZ</name>
<dbReference type="InterPro" id="IPR000668">
    <property type="entry name" value="Peptidase_C1A_C"/>
</dbReference>
<feature type="domain" description="Peptidase C1A papain C-terminal" evidence="2">
    <location>
        <begin position="1"/>
        <end position="150"/>
    </location>
</feature>
<dbReference type="GO" id="GO:0006508">
    <property type="term" value="P:proteolysis"/>
    <property type="evidence" value="ECO:0007669"/>
    <property type="project" value="InterPro"/>
</dbReference>
<evidence type="ECO:0000313" key="3">
    <source>
        <dbReference type="EMBL" id="ACU86975.1"/>
    </source>
</evidence>
<dbReference type="InterPro" id="IPR013128">
    <property type="entry name" value="Peptidase_C1A"/>
</dbReference>
<evidence type="ECO:0000256" key="1">
    <source>
        <dbReference type="ARBA" id="ARBA00008455"/>
    </source>
</evidence>
<dbReference type="Gene3D" id="3.90.70.10">
    <property type="entry name" value="Cysteine proteinases"/>
    <property type="match status" value="1"/>
</dbReference>
<protein>
    <submittedName>
        <fullName evidence="3">Cathepsin L2</fullName>
    </submittedName>
</protein>
<reference evidence="3" key="1">
    <citation type="journal article" date="2011" name="Mar. Biotechnol.">
        <title>Occurrence of a silicatein gene in glass sponges (hexactinellida: porifera).</title>
        <authorList>
            <person name="Veremeichik G.N."/>
            <person name="Shkryl Y.N."/>
            <person name="Bulgakov V.P."/>
            <person name="Shedko S.V."/>
            <person name="Kozhemyako V.B."/>
            <person name="Kovalchuk S.N."/>
            <person name="Krasokhin V.B."/>
            <person name="Zhuravlev Y.N."/>
            <person name="Kulchin Y.N."/>
        </authorList>
    </citation>
    <scope>NUCLEOTIDE SEQUENCE</scope>
</reference>
<dbReference type="SMART" id="SM00645">
    <property type="entry name" value="Pept_C1"/>
    <property type="match status" value="1"/>
</dbReference>
<evidence type="ECO:0000259" key="2">
    <source>
        <dbReference type="SMART" id="SM00645"/>
    </source>
</evidence>
<dbReference type="EMBL" id="GQ387058">
    <property type="protein sequence ID" value="ACU86975.1"/>
    <property type="molecule type" value="mRNA"/>
</dbReference>
<dbReference type="InterPro" id="IPR038765">
    <property type="entry name" value="Papain-like_cys_pep_sf"/>
</dbReference>